<comment type="caution">
    <text evidence="1">The sequence shown here is derived from an EMBL/GenBank/DDBJ whole genome shotgun (WGS) entry which is preliminary data.</text>
</comment>
<accession>A0ABS1CG16</accession>
<dbReference type="EMBL" id="NRRV01000017">
    <property type="protein sequence ID" value="MBK1630856.1"/>
    <property type="molecule type" value="Genomic_DNA"/>
</dbReference>
<evidence type="ECO:0000313" key="1">
    <source>
        <dbReference type="EMBL" id="MBK1630856.1"/>
    </source>
</evidence>
<evidence type="ECO:0008006" key="3">
    <source>
        <dbReference type="Google" id="ProtNLM"/>
    </source>
</evidence>
<sequence length="98" mass="10265">MFLAALAAGCTGLERNPSGAITVTVKPGDTGQCAIAPCRILLEMPPGDGEYRVTGNQITLGTYPAGRTINLGNFYEPQAIEIVGADVPRAFVYLPITP</sequence>
<protein>
    <recommendedName>
        <fullName evidence="3">Lipoprotein</fullName>
    </recommendedName>
</protein>
<keyword evidence="2" id="KW-1185">Reference proteome</keyword>
<gene>
    <name evidence="1" type="ORF">CKO31_08890</name>
</gene>
<evidence type="ECO:0000313" key="2">
    <source>
        <dbReference type="Proteomes" id="UP000748752"/>
    </source>
</evidence>
<proteinExistence type="predicted"/>
<reference evidence="1 2" key="1">
    <citation type="journal article" date="2020" name="Microorganisms">
        <title>Osmotic Adaptation and Compatible Solute Biosynthesis of Phototrophic Bacteria as Revealed from Genome Analyses.</title>
        <authorList>
            <person name="Imhoff J.F."/>
            <person name="Rahn T."/>
            <person name="Kunzel S."/>
            <person name="Keller A."/>
            <person name="Neulinger S.C."/>
        </authorList>
    </citation>
    <scope>NUCLEOTIDE SEQUENCE [LARGE SCALE GENOMIC DNA]</scope>
    <source>
        <strain evidence="1 2">DSM 6210</strain>
    </source>
</reference>
<dbReference type="Proteomes" id="UP000748752">
    <property type="component" value="Unassembled WGS sequence"/>
</dbReference>
<organism evidence="1 2">
    <name type="scientific">Thiohalocapsa halophila</name>
    <dbReference type="NCBI Taxonomy" id="69359"/>
    <lineage>
        <taxon>Bacteria</taxon>
        <taxon>Pseudomonadati</taxon>
        <taxon>Pseudomonadota</taxon>
        <taxon>Gammaproteobacteria</taxon>
        <taxon>Chromatiales</taxon>
        <taxon>Chromatiaceae</taxon>
        <taxon>Thiohalocapsa</taxon>
    </lineage>
</organism>
<name>A0ABS1CG16_9GAMM</name>